<feature type="compositionally biased region" description="Low complexity" evidence="1">
    <location>
        <begin position="43"/>
        <end position="57"/>
    </location>
</feature>
<feature type="compositionally biased region" description="Basic residues" evidence="1">
    <location>
        <begin position="69"/>
        <end position="81"/>
    </location>
</feature>
<accession>A0AAT9HZM4</accession>
<dbReference type="AlphaFoldDB" id="A0AAT9HZM4"/>
<evidence type="ECO:0000313" key="2">
    <source>
        <dbReference type="EMBL" id="BFO22542.1"/>
    </source>
</evidence>
<organism evidence="2">
    <name type="scientific">Streptomyces haneummycinicus</name>
    <dbReference type="NCBI Taxonomy" id="3074435"/>
    <lineage>
        <taxon>Bacteria</taxon>
        <taxon>Bacillati</taxon>
        <taxon>Actinomycetota</taxon>
        <taxon>Actinomycetes</taxon>
        <taxon>Kitasatosporales</taxon>
        <taxon>Streptomycetaceae</taxon>
        <taxon>Streptomyces</taxon>
    </lineage>
</organism>
<sequence length="152" mass="15970">MTVETVRTVPRRAPVTRTASRTRDFGGWWAMCPKPSSVTGRKPSAVSAPRSAAAIVPETTSEPTGASGRKPRRYRRRRRDRKGAAERGGGQRGGRGGGGRGGADAGGQQIAPAARADQVHPGQAHPLGVPGERLGHRVPLDGDRGGHENACR</sequence>
<feature type="region of interest" description="Disordered" evidence="1">
    <location>
        <begin position="34"/>
        <end position="152"/>
    </location>
</feature>
<evidence type="ECO:0000256" key="1">
    <source>
        <dbReference type="SAM" id="MobiDB-lite"/>
    </source>
</evidence>
<proteinExistence type="predicted"/>
<reference evidence="2" key="2">
    <citation type="submission" date="2024-07" db="EMBL/GenBank/DDBJ databases">
        <title>Streptomyces haneummycinica sp. nov., a new antibiotic-producing actinobacterium isolated from marine sediment.</title>
        <authorList>
            <person name="Uemura M."/>
            <person name="Hamada M."/>
            <person name="Hirano S."/>
            <person name="Kobayashi K."/>
            <person name="Ohshiro T."/>
            <person name="Kobayashi T."/>
            <person name="Terahara T."/>
        </authorList>
    </citation>
    <scope>NUCLEOTIDE SEQUENCE</scope>
    <source>
        <strain evidence="2">KM77-8</strain>
    </source>
</reference>
<dbReference type="EMBL" id="AP035768">
    <property type="protein sequence ID" value="BFO22542.1"/>
    <property type="molecule type" value="Genomic_DNA"/>
</dbReference>
<name>A0AAT9HZM4_9ACTN</name>
<gene>
    <name evidence="2" type="ORF">SHKM778_89300</name>
</gene>
<protein>
    <submittedName>
        <fullName evidence="2">Uncharacterized protein</fullName>
    </submittedName>
</protein>
<feature type="compositionally biased region" description="Basic and acidic residues" evidence="1">
    <location>
        <begin position="133"/>
        <end position="152"/>
    </location>
</feature>
<reference evidence="2" key="1">
    <citation type="submission" date="2024-06" db="EMBL/GenBank/DDBJ databases">
        <authorList>
            <consortium name="consrtm"/>
            <person name="Uemura M."/>
            <person name="Terahara T."/>
        </authorList>
    </citation>
    <scope>NUCLEOTIDE SEQUENCE</scope>
    <source>
        <strain evidence="2">KM77-8</strain>
    </source>
</reference>
<feature type="compositionally biased region" description="Gly residues" evidence="1">
    <location>
        <begin position="86"/>
        <end position="105"/>
    </location>
</feature>